<dbReference type="PANTHER" id="PTHR33376:SF2">
    <property type="entry name" value="DICARBOXYLATE-BINDING PERIPLASMIC PROTEIN"/>
    <property type="match status" value="1"/>
</dbReference>
<dbReference type="Proteomes" id="UP000484255">
    <property type="component" value="Unassembled WGS sequence"/>
</dbReference>
<dbReference type="AlphaFoldDB" id="A0A7C9PF13"/>
<dbReference type="EMBL" id="JAAGOH010000003">
    <property type="protein sequence ID" value="NDY90273.1"/>
    <property type="molecule type" value="Genomic_DNA"/>
</dbReference>
<evidence type="ECO:0000313" key="3">
    <source>
        <dbReference type="EMBL" id="NDY90273.1"/>
    </source>
</evidence>
<reference evidence="3 4" key="1">
    <citation type="submission" date="2020-02" db="EMBL/GenBank/DDBJ databases">
        <title>Ideonella bacterium strain TBM-1.</title>
        <authorList>
            <person name="Chen W.-M."/>
        </authorList>
    </citation>
    <scope>NUCLEOTIDE SEQUENCE [LARGE SCALE GENOMIC DNA]</scope>
    <source>
        <strain evidence="3 4">TBM-1</strain>
    </source>
</reference>
<proteinExistence type="predicted"/>
<evidence type="ECO:0000256" key="2">
    <source>
        <dbReference type="SAM" id="SignalP"/>
    </source>
</evidence>
<evidence type="ECO:0000313" key="4">
    <source>
        <dbReference type="Proteomes" id="UP000484255"/>
    </source>
</evidence>
<feature type="signal peptide" evidence="2">
    <location>
        <begin position="1"/>
        <end position="22"/>
    </location>
</feature>
<protein>
    <submittedName>
        <fullName evidence="3">TRAP transporter substrate-binding protein</fullName>
    </submittedName>
</protein>
<dbReference type="GO" id="GO:0055085">
    <property type="term" value="P:transmembrane transport"/>
    <property type="evidence" value="ECO:0007669"/>
    <property type="project" value="InterPro"/>
</dbReference>
<dbReference type="PANTHER" id="PTHR33376">
    <property type="match status" value="1"/>
</dbReference>
<dbReference type="NCBIfam" id="NF037995">
    <property type="entry name" value="TRAP_S1"/>
    <property type="match status" value="1"/>
</dbReference>
<dbReference type="Gene3D" id="3.40.190.170">
    <property type="entry name" value="Bacterial extracellular solute-binding protein, family 7"/>
    <property type="match status" value="1"/>
</dbReference>
<dbReference type="InterPro" id="IPR018389">
    <property type="entry name" value="DctP_fam"/>
</dbReference>
<name>A0A7C9PF13_9BURK</name>
<dbReference type="Pfam" id="PF03480">
    <property type="entry name" value="DctP"/>
    <property type="match status" value="1"/>
</dbReference>
<evidence type="ECO:0000256" key="1">
    <source>
        <dbReference type="ARBA" id="ARBA00022729"/>
    </source>
</evidence>
<sequence length="332" mass="36530">MQRRTVLQTLALAAGAPRAVCAADAPTVLNGWSIHPDDYPVNQAMQRFADELARITGQRLTAKVHGNGSLAPQGQVLERLTRGEIDFAEIGLLGYGDKVPVLQLLGTPFLFKESGAMFKLLDGRLGALIAAELRRFGVILLGWYEGGTRNFYHRHKPLRTASDFQGERLRVGNTPAHAAMVSTLGGKAVPLPFKEVLAAFEGGQIDGAENNLPSYESTGHYKVAPHYTLTRHLVSPEMLIMGEKAWARFSPAEQERLLQAGRESALHMRQLWAQRVAEVQARLARQGVQFHLAGDHGAVLRRMKPIYEPLWRSTDPVTREALSMVLTQGMAG</sequence>
<dbReference type="InterPro" id="IPR038404">
    <property type="entry name" value="TRAP_DctP_sf"/>
</dbReference>
<keyword evidence="4" id="KW-1185">Reference proteome</keyword>
<accession>A0A7C9PF13</accession>
<organism evidence="3 4">
    <name type="scientific">Ideonella livida</name>
    <dbReference type="NCBI Taxonomy" id="2707176"/>
    <lineage>
        <taxon>Bacteria</taxon>
        <taxon>Pseudomonadati</taxon>
        <taxon>Pseudomonadota</taxon>
        <taxon>Betaproteobacteria</taxon>
        <taxon>Burkholderiales</taxon>
        <taxon>Sphaerotilaceae</taxon>
        <taxon>Ideonella</taxon>
    </lineage>
</organism>
<feature type="chain" id="PRO_5028900085" evidence="2">
    <location>
        <begin position="23"/>
        <end position="332"/>
    </location>
</feature>
<gene>
    <name evidence="3" type="ORF">G3A44_03585</name>
</gene>
<dbReference type="GO" id="GO:0030246">
    <property type="term" value="F:carbohydrate binding"/>
    <property type="evidence" value="ECO:0007669"/>
    <property type="project" value="TreeGrafter"/>
</dbReference>
<dbReference type="RefSeq" id="WP_163456134.1">
    <property type="nucleotide sequence ID" value="NZ_JAAGOH010000003.1"/>
</dbReference>
<keyword evidence="1 2" id="KW-0732">Signal</keyword>
<comment type="caution">
    <text evidence="3">The sequence shown here is derived from an EMBL/GenBank/DDBJ whole genome shotgun (WGS) entry which is preliminary data.</text>
</comment>